<proteinExistence type="predicted"/>
<protein>
    <submittedName>
        <fullName evidence="1">Uncharacterized protein</fullName>
    </submittedName>
</protein>
<evidence type="ECO:0000313" key="1">
    <source>
        <dbReference type="EMBL" id="ETA74510.1"/>
    </source>
</evidence>
<name>V7HYZ1_9LACO</name>
<evidence type="ECO:0000313" key="2">
    <source>
        <dbReference type="Proteomes" id="UP000018559"/>
    </source>
</evidence>
<dbReference type="AlphaFoldDB" id="V7HYZ1"/>
<organism evidence="1 2">
    <name type="scientific">Ligilactobacillus equi DPC 6820</name>
    <dbReference type="NCBI Taxonomy" id="1392007"/>
    <lineage>
        <taxon>Bacteria</taxon>
        <taxon>Bacillati</taxon>
        <taxon>Bacillota</taxon>
        <taxon>Bacilli</taxon>
        <taxon>Lactobacillales</taxon>
        <taxon>Lactobacillaceae</taxon>
        <taxon>Ligilactobacillus</taxon>
    </lineage>
</organism>
<dbReference type="Proteomes" id="UP000018559">
    <property type="component" value="Unassembled WGS sequence"/>
</dbReference>
<keyword evidence="2" id="KW-1185">Reference proteome</keyword>
<dbReference type="PATRIC" id="fig|1392007.3.peg.671"/>
<comment type="caution">
    <text evidence="1">The sequence shown here is derived from an EMBL/GenBank/DDBJ whole genome shotgun (WGS) entry which is preliminary data.</text>
</comment>
<sequence length="111" mass="12573">MAIIQTISKKTLYIATKNWCTESGSNISPIMIPTVKNNVFSCILSIEHPDTKSGIRFDIMFDTEDTNKADSLNEFAIELVSIVEQAINEDKVRTEDLSEFDKLKNFVAQLR</sequence>
<gene>
    <name evidence="1" type="ORF">LEQ_0375</name>
</gene>
<reference evidence="1 2" key="1">
    <citation type="journal article" date="2014" name="Genome Announc.">
        <title>The Genome of the Predominant Equine Lactobacillus Species, Lactobacillus equi, Is Reflective of Its Lifestyle Adaptations to an Herbivorous Host.</title>
        <authorList>
            <person name="O'Donnell M.M."/>
            <person name="Harris H.M."/>
            <person name="O'Toole P.W."/>
            <person name="Ross R.P."/>
        </authorList>
    </citation>
    <scope>NUCLEOTIDE SEQUENCE [LARGE SCALE GENOMIC DNA]</scope>
    <source>
        <strain evidence="1 2">DPC 6820</strain>
    </source>
</reference>
<dbReference type="RefSeq" id="WP_023859225.1">
    <property type="nucleotide sequence ID" value="NZ_AWWH01000066.1"/>
</dbReference>
<accession>V7HYZ1</accession>
<dbReference type="EMBL" id="AWWH01000066">
    <property type="protein sequence ID" value="ETA74510.1"/>
    <property type="molecule type" value="Genomic_DNA"/>
</dbReference>